<gene>
    <name evidence="2" type="ORF">BD410DRAFT_806213</name>
</gene>
<name>A0A4Y7PV80_9AGAM</name>
<dbReference type="GO" id="GO:0005524">
    <property type="term" value="F:ATP binding"/>
    <property type="evidence" value="ECO:0007669"/>
    <property type="project" value="InterPro"/>
</dbReference>
<dbReference type="Pfam" id="PF00069">
    <property type="entry name" value="Pkinase"/>
    <property type="match status" value="1"/>
</dbReference>
<dbReference type="PANTHER" id="PTHR44329">
    <property type="entry name" value="SERINE/THREONINE-PROTEIN KINASE TNNI3K-RELATED"/>
    <property type="match status" value="1"/>
</dbReference>
<dbReference type="PROSITE" id="PS50011">
    <property type="entry name" value="PROTEIN_KINASE_DOM"/>
    <property type="match status" value="1"/>
</dbReference>
<dbReference type="VEuPathDB" id="FungiDB:BD410DRAFT_806213"/>
<proteinExistence type="predicted"/>
<dbReference type="InterPro" id="IPR051681">
    <property type="entry name" value="Ser/Thr_Kinases-Pseudokinases"/>
</dbReference>
<dbReference type="Gene3D" id="1.10.510.10">
    <property type="entry name" value="Transferase(Phosphotransferase) domain 1"/>
    <property type="match status" value="1"/>
</dbReference>
<dbReference type="AlphaFoldDB" id="A0A4Y7PV80"/>
<keyword evidence="3" id="KW-1185">Reference proteome</keyword>
<dbReference type="SMART" id="SM00220">
    <property type="entry name" value="S_TKc"/>
    <property type="match status" value="1"/>
</dbReference>
<dbReference type="CDD" id="cd00180">
    <property type="entry name" value="PKc"/>
    <property type="match status" value="1"/>
</dbReference>
<dbReference type="Proteomes" id="UP000294933">
    <property type="component" value="Unassembled WGS sequence"/>
</dbReference>
<feature type="domain" description="Protein kinase" evidence="1">
    <location>
        <begin position="1"/>
        <end position="262"/>
    </location>
</feature>
<dbReference type="SUPFAM" id="SSF56112">
    <property type="entry name" value="Protein kinase-like (PK-like)"/>
    <property type="match status" value="1"/>
</dbReference>
<dbReference type="OrthoDB" id="3257280at2759"/>
<dbReference type="EMBL" id="ML170202">
    <property type="protein sequence ID" value="TDL18958.1"/>
    <property type="molecule type" value="Genomic_DNA"/>
</dbReference>
<dbReference type="STRING" id="50990.A0A4Y7PV80"/>
<keyword evidence="2" id="KW-0808">Transferase</keyword>
<dbReference type="InterPro" id="IPR011009">
    <property type="entry name" value="Kinase-like_dom_sf"/>
</dbReference>
<organism evidence="2 3">
    <name type="scientific">Rickenella mellea</name>
    <dbReference type="NCBI Taxonomy" id="50990"/>
    <lineage>
        <taxon>Eukaryota</taxon>
        <taxon>Fungi</taxon>
        <taxon>Dikarya</taxon>
        <taxon>Basidiomycota</taxon>
        <taxon>Agaricomycotina</taxon>
        <taxon>Agaricomycetes</taxon>
        <taxon>Hymenochaetales</taxon>
        <taxon>Rickenellaceae</taxon>
        <taxon>Rickenella</taxon>
    </lineage>
</organism>
<dbReference type="InterPro" id="IPR000719">
    <property type="entry name" value="Prot_kinase_dom"/>
</dbReference>
<protein>
    <submittedName>
        <fullName evidence="2">Kinase-like protein</fullName>
    </submittedName>
</protein>
<accession>A0A4Y7PV80</accession>
<reference evidence="2 3" key="1">
    <citation type="submission" date="2018-06" db="EMBL/GenBank/DDBJ databases">
        <title>A transcriptomic atlas of mushroom development highlights an independent origin of complex multicellularity.</title>
        <authorList>
            <consortium name="DOE Joint Genome Institute"/>
            <person name="Krizsan K."/>
            <person name="Almasi E."/>
            <person name="Merenyi Z."/>
            <person name="Sahu N."/>
            <person name="Viragh M."/>
            <person name="Koszo T."/>
            <person name="Mondo S."/>
            <person name="Kiss B."/>
            <person name="Balint B."/>
            <person name="Kues U."/>
            <person name="Barry K."/>
            <person name="Hegedus J.C."/>
            <person name="Henrissat B."/>
            <person name="Johnson J."/>
            <person name="Lipzen A."/>
            <person name="Ohm R."/>
            <person name="Nagy I."/>
            <person name="Pangilinan J."/>
            <person name="Yan J."/>
            <person name="Xiong Y."/>
            <person name="Grigoriev I.V."/>
            <person name="Hibbett D.S."/>
            <person name="Nagy L.G."/>
        </authorList>
    </citation>
    <scope>NUCLEOTIDE SEQUENCE [LARGE SCALE GENOMIC DNA]</scope>
    <source>
        <strain evidence="2 3">SZMC22713</strain>
    </source>
</reference>
<evidence type="ECO:0000313" key="3">
    <source>
        <dbReference type="Proteomes" id="UP000294933"/>
    </source>
</evidence>
<evidence type="ECO:0000313" key="2">
    <source>
        <dbReference type="EMBL" id="TDL18958.1"/>
    </source>
</evidence>
<keyword evidence="2" id="KW-0418">Kinase</keyword>
<dbReference type="GO" id="GO:0004674">
    <property type="term" value="F:protein serine/threonine kinase activity"/>
    <property type="evidence" value="ECO:0007669"/>
    <property type="project" value="TreeGrafter"/>
</dbReference>
<feature type="non-terminal residue" evidence="2">
    <location>
        <position position="1"/>
    </location>
</feature>
<evidence type="ECO:0000259" key="1">
    <source>
        <dbReference type="PROSITE" id="PS50011"/>
    </source>
</evidence>
<sequence>GVRGRPTQRVTEDKQEIIDYIPLPSSLSHIRTVQITDLYKVTSLCMDVDQVRWQDRPWAFKLTSYNPKGNLREIFILDQLSHSPFVIQLEAIVIDRDNLIRGFLTPFMPRGDLADVLEMRHTDEGYTNHDVSTVALDWSIKLSWAHQITSSVADLHAVPACHGDIKPRNVLIDEAGQALLIDFSPVGITKAFAAPEILAIFTDPEVEIEIEITAMADMYSLGLVLYVLAEETTEVELPLVWRNEDTPMWYREAAQKVSRRRL</sequence>